<dbReference type="PANTHER" id="PTHR11082">
    <property type="entry name" value="TRNA-DIHYDROURIDINE SYNTHASE"/>
    <property type="match status" value="1"/>
</dbReference>
<dbReference type="STRING" id="1160509.A0A3N4ILI7"/>
<dbReference type="GO" id="GO:0017150">
    <property type="term" value="F:tRNA dihydrouridine synthase activity"/>
    <property type="evidence" value="ECO:0007669"/>
    <property type="project" value="InterPro"/>
</dbReference>
<keyword evidence="4" id="KW-0507">mRNA processing</keyword>
<evidence type="ECO:0000256" key="6">
    <source>
        <dbReference type="ARBA" id="ARBA00022857"/>
    </source>
</evidence>
<dbReference type="GO" id="GO:0006397">
    <property type="term" value="P:mRNA processing"/>
    <property type="evidence" value="ECO:0007669"/>
    <property type="project" value="UniProtKB-KW"/>
</dbReference>
<organism evidence="20 21">
    <name type="scientific">Ascobolus immersus RN42</name>
    <dbReference type="NCBI Taxonomy" id="1160509"/>
    <lineage>
        <taxon>Eukaryota</taxon>
        <taxon>Fungi</taxon>
        <taxon>Dikarya</taxon>
        <taxon>Ascomycota</taxon>
        <taxon>Pezizomycotina</taxon>
        <taxon>Pezizomycetes</taxon>
        <taxon>Pezizales</taxon>
        <taxon>Ascobolaceae</taxon>
        <taxon>Ascobolus</taxon>
    </lineage>
</organism>
<dbReference type="Gene3D" id="3.20.20.70">
    <property type="entry name" value="Aldolase class I"/>
    <property type="match status" value="1"/>
</dbReference>
<evidence type="ECO:0000256" key="12">
    <source>
        <dbReference type="ARBA" id="ARBA00047287"/>
    </source>
</evidence>
<evidence type="ECO:0000256" key="7">
    <source>
        <dbReference type="ARBA" id="ARBA00023002"/>
    </source>
</evidence>
<evidence type="ECO:0000256" key="18">
    <source>
        <dbReference type="SAM" id="MobiDB-lite"/>
    </source>
</evidence>
<evidence type="ECO:0000256" key="3">
    <source>
        <dbReference type="ARBA" id="ARBA00022643"/>
    </source>
</evidence>
<comment type="function">
    <text evidence="11">Catalyzes the synthesis of dihydrouridine, a modified base found in the D-loop of most tRNAs. Specifically modifies U47 in cytoplasmic tRNAs. Catalyzes the synthesis of dihydrouridine in some mRNAs, thereby affecting their translation.</text>
</comment>
<evidence type="ECO:0000259" key="19">
    <source>
        <dbReference type="Pfam" id="PF01207"/>
    </source>
</evidence>
<evidence type="ECO:0000256" key="8">
    <source>
        <dbReference type="ARBA" id="ARBA00023027"/>
    </source>
</evidence>
<evidence type="ECO:0000256" key="5">
    <source>
        <dbReference type="ARBA" id="ARBA00022694"/>
    </source>
</evidence>
<evidence type="ECO:0000256" key="11">
    <source>
        <dbReference type="ARBA" id="ARBA00045934"/>
    </source>
</evidence>
<dbReference type="CDD" id="cd02801">
    <property type="entry name" value="DUS_like_FMN"/>
    <property type="match status" value="1"/>
</dbReference>
<evidence type="ECO:0000256" key="16">
    <source>
        <dbReference type="ARBA" id="ARBA00049447"/>
    </source>
</evidence>
<accession>A0A3N4ILI7</accession>
<comment type="cofactor">
    <cofactor evidence="1">
        <name>FMN</name>
        <dbReference type="ChEBI" id="CHEBI:58210"/>
    </cofactor>
</comment>
<keyword evidence="5" id="KW-0819">tRNA processing</keyword>
<keyword evidence="6" id="KW-0521">NADP</keyword>
<evidence type="ECO:0000256" key="15">
    <source>
        <dbReference type="ARBA" id="ARBA00048934"/>
    </source>
</evidence>
<dbReference type="OrthoDB" id="272303at2759"/>
<comment type="catalytic activity">
    <reaction evidence="13">
        <text>5,6-dihydrouridine(16) in tRNA + NADP(+) = uridine(16) in tRNA + NADPH + H(+)</text>
        <dbReference type="Rhea" id="RHEA:53376"/>
        <dbReference type="Rhea" id="RHEA-COMP:13543"/>
        <dbReference type="Rhea" id="RHEA-COMP:13544"/>
        <dbReference type="ChEBI" id="CHEBI:15378"/>
        <dbReference type="ChEBI" id="CHEBI:57783"/>
        <dbReference type="ChEBI" id="CHEBI:58349"/>
        <dbReference type="ChEBI" id="CHEBI:65315"/>
        <dbReference type="ChEBI" id="CHEBI:74443"/>
        <dbReference type="EC" id="1.3.1.88"/>
    </reaction>
    <physiologicalReaction direction="right-to-left" evidence="13">
        <dbReference type="Rhea" id="RHEA:53378"/>
    </physiologicalReaction>
</comment>
<dbReference type="PROSITE" id="PS01136">
    <property type="entry name" value="UPF0034"/>
    <property type="match status" value="1"/>
</dbReference>
<dbReference type="EMBL" id="ML119649">
    <property type="protein sequence ID" value="RPA86546.1"/>
    <property type="molecule type" value="Genomic_DNA"/>
</dbReference>
<dbReference type="InterPro" id="IPR018517">
    <property type="entry name" value="tRNA_hU_synthase_CS"/>
</dbReference>
<keyword evidence="8" id="KW-0520">NAD</keyword>
<keyword evidence="2" id="KW-0285">Flavoprotein</keyword>
<feature type="compositionally biased region" description="Basic and acidic residues" evidence="18">
    <location>
        <begin position="536"/>
        <end position="568"/>
    </location>
</feature>
<protein>
    <recommendedName>
        <fullName evidence="10">tRNA-dihydrouridine(16/17) synthase [NAD(P)(+)]</fullName>
        <ecNumber evidence="10">1.3.1.88</ecNumber>
    </recommendedName>
</protein>
<evidence type="ECO:0000313" key="20">
    <source>
        <dbReference type="EMBL" id="RPA86546.1"/>
    </source>
</evidence>
<name>A0A3N4ILI7_ASCIM</name>
<sequence length="568" mass="64090">MATDSSTQTNGAGPVKEKLFGRKFYESIGSPKYVIAPMVDQSELAWRLLTKKMTPQLPGSPPILAYTPMYHSKVFGEVPAYRRDTFPCPPHKDFPLGAAEHDRPLFVQFCSNEPDDLLRAAQTVAPYCDAVDLNLGCPQGIARKGRYGSYLQEEWDLIYKMINKLHLNLSIPVTAKIRILESKERTLEYAKMVLSAGASILTVHGRTRDQKGHNTGLADWQYIRYLRDNLPPETVLFANGNILWQEDVEACFAATGVDAVMSAECNLYNPTGVFAPVSAPWSQRFPRMDIVGRQYLDLIRTHILPPLIAKEEKLIEENETKKVVELTDESIKAIKSHFFKLFHSLLYHHSEIRAVLGKSRARAENLLEGKDPLQDFEDVLSMVTAGVKAELEKNPEQVDENGEWVGPDFVPPPEVVLKAEEMDAKQKKKEGMLLPSGLVRKVPWYRCQPYYRPLPEEALRKGALQEKMSRQEKKAVKKAKVEGEKTVVEKIVEMEKKAEQAVESAVEKAVEAVSGGRKVEPKRKAEESVEVSVGEGEDKKRIKLVQEDFKEGERQEREDREKAETACG</sequence>
<dbReference type="Proteomes" id="UP000275078">
    <property type="component" value="Unassembled WGS sequence"/>
</dbReference>
<evidence type="ECO:0000256" key="14">
    <source>
        <dbReference type="ARBA" id="ARBA00048342"/>
    </source>
</evidence>
<comment type="similarity">
    <text evidence="9">Belongs to the Dus family. Dus1 subfamily.</text>
</comment>
<dbReference type="AlphaFoldDB" id="A0A3N4ILI7"/>
<gene>
    <name evidence="20" type="ORF">BJ508DRAFT_411225</name>
</gene>
<comment type="catalytic activity">
    <reaction evidence="17">
        <text>5,6-dihydrouridine(17) in tRNA + NADP(+) = uridine(17) in tRNA + NADPH + H(+)</text>
        <dbReference type="Rhea" id="RHEA:53368"/>
        <dbReference type="Rhea" id="RHEA-COMP:13541"/>
        <dbReference type="Rhea" id="RHEA-COMP:13542"/>
        <dbReference type="ChEBI" id="CHEBI:15378"/>
        <dbReference type="ChEBI" id="CHEBI:57783"/>
        <dbReference type="ChEBI" id="CHEBI:58349"/>
        <dbReference type="ChEBI" id="CHEBI:65315"/>
        <dbReference type="ChEBI" id="CHEBI:74443"/>
        <dbReference type="EC" id="1.3.1.88"/>
    </reaction>
    <physiologicalReaction direction="right-to-left" evidence="17">
        <dbReference type="Rhea" id="RHEA:53370"/>
    </physiologicalReaction>
</comment>
<evidence type="ECO:0000256" key="1">
    <source>
        <dbReference type="ARBA" id="ARBA00001917"/>
    </source>
</evidence>
<evidence type="ECO:0000256" key="2">
    <source>
        <dbReference type="ARBA" id="ARBA00022630"/>
    </source>
</evidence>
<proteinExistence type="inferred from homology"/>
<keyword evidence="3" id="KW-0288">FMN</keyword>
<dbReference type="SUPFAM" id="SSF51395">
    <property type="entry name" value="FMN-linked oxidoreductases"/>
    <property type="match status" value="1"/>
</dbReference>
<comment type="catalytic activity">
    <reaction evidence="15">
        <text>5,6-dihydrouridine(16) in tRNA + NAD(+) = uridine(16) in tRNA + NADH + H(+)</text>
        <dbReference type="Rhea" id="RHEA:53380"/>
        <dbReference type="Rhea" id="RHEA-COMP:13543"/>
        <dbReference type="Rhea" id="RHEA-COMP:13544"/>
        <dbReference type="ChEBI" id="CHEBI:15378"/>
        <dbReference type="ChEBI" id="CHEBI:57540"/>
        <dbReference type="ChEBI" id="CHEBI:57945"/>
        <dbReference type="ChEBI" id="CHEBI:65315"/>
        <dbReference type="ChEBI" id="CHEBI:74443"/>
        <dbReference type="EC" id="1.3.1.88"/>
    </reaction>
    <physiologicalReaction direction="right-to-left" evidence="15">
        <dbReference type="Rhea" id="RHEA:53382"/>
    </physiologicalReaction>
</comment>
<evidence type="ECO:0000256" key="4">
    <source>
        <dbReference type="ARBA" id="ARBA00022664"/>
    </source>
</evidence>
<feature type="compositionally biased region" description="Basic and acidic residues" evidence="18">
    <location>
        <begin position="517"/>
        <end position="527"/>
    </location>
</feature>
<feature type="domain" description="DUS-like FMN-binding" evidence="19">
    <location>
        <begin position="35"/>
        <end position="303"/>
    </location>
</feature>
<comment type="catalytic activity">
    <reaction evidence="16">
        <text>a 5,6-dihydrouridine in mRNA + NADP(+) = a uridine in mRNA + NADPH + H(+)</text>
        <dbReference type="Rhea" id="RHEA:69855"/>
        <dbReference type="Rhea" id="RHEA-COMP:14658"/>
        <dbReference type="Rhea" id="RHEA-COMP:17789"/>
        <dbReference type="ChEBI" id="CHEBI:15378"/>
        <dbReference type="ChEBI" id="CHEBI:57783"/>
        <dbReference type="ChEBI" id="CHEBI:58349"/>
        <dbReference type="ChEBI" id="CHEBI:65315"/>
        <dbReference type="ChEBI" id="CHEBI:74443"/>
    </reaction>
    <physiologicalReaction direction="right-to-left" evidence="16">
        <dbReference type="Rhea" id="RHEA:69857"/>
    </physiologicalReaction>
</comment>
<dbReference type="Pfam" id="PF01207">
    <property type="entry name" value="Dus"/>
    <property type="match status" value="1"/>
</dbReference>
<dbReference type="InterPro" id="IPR013785">
    <property type="entry name" value="Aldolase_TIM"/>
</dbReference>
<evidence type="ECO:0000313" key="21">
    <source>
        <dbReference type="Proteomes" id="UP000275078"/>
    </source>
</evidence>
<evidence type="ECO:0000256" key="17">
    <source>
        <dbReference type="ARBA" id="ARBA00049467"/>
    </source>
</evidence>
<dbReference type="InterPro" id="IPR035587">
    <property type="entry name" value="DUS-like_FMN-bd"/>
</dbReference>
<evidence type="ECO:0000256" key="9">
    <source>
        <dbReference type="ARBA" id="ARBA00038313"/>
    </source>
</evidence>
<comment type="catalytic activity">
    <reaction evidence="12">
        <text>5,6-dihydrouridine(17) in tRNA + NAD(+) = uridine(17) in tRNA + NADH + H(+)</text>
        <dbReference type="Rhea" id="RHEA:53372"/>
        <dbReference type="Rhea" id="RHEA-COMP:13541"/>
        <dbReference type="Rhea" id="RHEA-COMP:13542"/>
        <dbReference type="ChEBI" id="CHEBI:15378"/>
        <dbReference type="ChEBI" id="CHEBI:57540"/>
        <dbReference type="ChEBI" id="CHEBI:57945"/>
        <dbReference type="ChEBI" id="CHEBI:65315"/>
        <dbReference type="ChEBI" id="CHEBI:74443"/>
        <dbReference type="EC" id="1.3.1.88"/>
    </reaction>
    <physiologicalReaction direction="right-to-left" evidence="12">
        <dbReference type="Rhea" id="RHEA:53374"/>
    </physiologicalReaction>
</comment>
<dbReference type="PANTHER" id="PTHR11082:SF5">
    <property type="entry name" value="TRNA-DIHYDROURIDINE(16_17) SYNTHASE [NAD(P)(+)]-LIKE"/>
    <property type="match status" value="1"/>
</dbReference>
<dbReference type="GO" id="GO:0050660">
    <property type="term" value="F:flavin adenine dinucleotide binding"/>
    <property type="evidence" value="ECO:0007669"/>
    <property type="project" value="InterPro"/>
</dbReference>
<feature type="region of interest" description="Disordered" evidence="18">
    <location>
        <begin position="511"/>
        <end position="568"/>
    </location>
</feature>
<keyword evidence="21" id="KW-1185">Reference proteome</keyword>
<dbReference type="EC" id="1.3.1.88" evidence="10"/>
<reference evidence="20 21" key="1">
    <citation type="journal article" date="2018" name="Nat. Ecol. Evol.">
        <title>Pezizomycetes genomes reveal the molecular basis of ectomycorrhizal truffle lifestyle.</title>
        <authorList>
            <person name="Murat C."/>
            <person name="Payen T."/>
            <person name="Noel B."/>
            <person name="Kuo A."/>
            <person name="Morin E."/>
            <person name="Chen J."/>
            <person name="Kohler A."/>
            <person name="Krizsan K."/>
            <person name="Balestrini R."/>
            <person name="Da Silva C."/>
            <person name="Montanini B."/>
            <person name="Hainaut M."/>
            <person name="Levati E."/>
            <person name="Barry K.W."/>
            <person name="Belfiori B."/>
            <person name="Cichocki N."/>
            <person name="Clum A."/>
            <person name="Dockter R.B."/>
            <person name="Fauchery L."/>
            <person name="Guy J."/>
            <person name="Iotti M."/>
            <person name="Le Tacon F."/>
            <person name="Lindquist E.A."/>
            <person name="Lipzen A."/>
            <person name="Malagnac F."/>
            <person name="Mello A."/>
            <person name="Molinier V."/>
            <person name="Miyauchi S."/>
            <person name="Poulain J."/>
            <person name="Riccioni C."/>
            <person name="Rubini A."/>
            <person name="Sitrit Y."/>
            <person name="Splivallo R."/>
            <person name="Traeger S."/>
            <person name="Wang M."/>
            <person name="Zifcakova L."/>
            <person name="Wipf D."/>
            <person name="Zambonelli A."/>
            <person name="Paolocci F."/>
            <person name="Nowrousian M."/>
            <person name="Ottonello S."/>
            <person name="Baldrian P."/>
            <person name="Spatafora J.W."/>
            <person name="Henrissat B."/>
            <person name="Nagy L.G."/>
            <person name="Aury J.M."/>
            <person name="Wincker P."/>
            <person name="Grigoriev I.V."/>
            <person name="Bonfante P."/>
            <person name="Martin F.M."/>
        </authorList>
    </citation>
    <scope>NUCLEOTIDE SEQUENCE [LARGE SCALE GENOMIC DNA]</scope>
    <source>
        <strain evidence="20 21">RN42</strain>
    </source>
</reference>
<evidence type="ECO:0000256" key="13">
    <source>
        <dbReference type="ARBA" id="ARBA00047652"/>
    </source>
</evidence>
<evidence type="ECO:0000256" key="10">
    <source>
        <dbReference type="ARBA" id="ARBA00038890"/>
    </source>
</evidence>
<keyword evidence="7" id="KW-0560">Oxidoreductase</keyword>
<comment type="catalytic activity">
    <reaction evidence="14">
        <text>a 5,6-dihydrouridine in mRNA + NAD(+) = a uridine in mRNA + NADH + H(+)</text>
        <dbReference type="Rhea" id="RHEA:69851"/>
        <dbReference type="Rhea" id="RHEA-COMP:14658"/>
        <dbReference type="Rhea" id="RHEA-COMP:17789"/>
        <dbReference type="ChEBI" id="CHEBI:15378"/>
        <dbReference type="ChEBI" id="CHEBI:57540"/>
        <dbReference type="ChEBI" id="CHEBI:57945"/>
        <dbReference type="ChEBI" id="CHEBI:65315"/>
        <dbReference type="ChEBI" id="CHEBI:74443"/>
    </reaction>
    <physiologicalReaction direction="right-to-left" evidence="14">
        <dbReference type="Rhea" id="RHEA:69853"/>
    </physiologicalReaction>
</comment>